<accession>A0A7L2VJ97</accession>
<evidence type="ECO:0000259" key="7">
    <source>
        <dbReference type="SMART" id="SM00902"/>
    </source>
</evidence>
<dbReference type="Proteomes" id="UP000520535">
    <property type="component" value="Unassembled WGS sequence"/>
</dbReference>
<dbReference type="Gene3D" id="3.40.950.10">
    <property type="entry name" value="Fe-only Hydrogenase (Larger Subunit), Chain L, domain 3"/>
    <property type="match status" value="1"/>
</dbReference>
<feature type="non-terminal residue" evidence="8">
    <location>
        <position position="1"/>
    </location>
</feature>
<comment type="similarity">
    <text evidence="1">Belongs to the NARF family.</text>
</comment>
<evidence type="ECO:0000256" key="5">
    <source>
        <dbReference type="ARBA" id="ARBA00023014"/>
    </source>
</evidence>
<evidence type="ECO:0000256" key="3">
    <source>
        <dbReference type="ARBA" id="ARBA00022723"/>
    </source>
</evidence>
<dbReference type="AlphaFoldDB" id="A0A7L2VJ97"/>
<dbReference type="PANTHER" id="PTHR11615">
    <property type="entry name" value="NITRATE, FORMATE, IRON DEHYDROGENASE"/>
    <property type="match status" value="1"/>
</dbReference>
<dbReference type="InterPro" id="IPR050340">
    <property type="entry name" value="Cytosolic_Fe-S_CAF"/>
</dbReference>
<gene>
    <name evidence="8" type="primary">Narfl</name>
    <name evidence="8" type="ORF">BRALEP_R10916</name>
</gene>
<dbReference type="EMBL" id="VYZX01017786">
    <property type="protein sequence ID" value="NXS57728.1"/>
    <property type="molecule type" value="Genomic_DNA"/>
</dbReference>
<dbReference type="SMART" id="SM00902">
    <property type="entry name" value="Fe_hyd_SSU"/>
    <property type="match status" value="1"/>
</dbReference>
<organism evidence="8 9">
    <name type="scientific">Brachypteracias leptosomus</name>
    <name type="common">short-legged ground-roller</name>
    <dbReference type="NCBI Taxonomy" id="135165"/>
    <lineage>
        <taxon>Eukaryota</taxon>
        <taxon>Metazoa</taxon>
        <taxon>Chordata</taxon>
        <taxon>Craniata</taxon>
        <taxon>Vertebrata</taxon>
        <taxon>Euteleostomi</taxon>
        <taxon>Archelosauria</taxon>
        <taxon>Archosauria</taxon>
        <taxon>Dinosauria</taxon>
        <taxon>Saurischia</taxon>
        <taxon>Theropoda</taxon>
        <taxon>Coelurosauria</taxon>
        <taxon>Aves</taxon>
        <taxon>Neognathae</taxon>
        <taxon>Neoaves</taxon>
        <taxon>Telluraves</taxon>
        <taxon>Coraciimorphae</taxon>
        <taxon>Coraciiformes</taxon>
        <taxon>Brachypteraciidae</taxon>
        <taxon>Brachypteracias</taxon>
    </lineage>
</organism>
<evidence type="ECO:0000256" key="6">
    <source>
        <dbReference type="ARBA" id="ARBA00041553"/>
    </source>
</evidence>
<protein>
    <recommendedName>
        <fullName evidence="6">Nuclear prelamin A recognition factor-like protein</fullName>
    </recommendedName>
</protein>
<evidence type="ECO:0000256" key="4">
    <source>
        <dbReference type="ARBA" id="ARBA00023004"/>
    </source>
</evidence>
<dbReference type="GO" id="GO:0051539">
    <property type="term" value="F:4 iron, 4 sulfur cluster binding"/>
    <property type="evidence" value="ECO:0007669"/>
    <property type="project" value="UniProtKB-KW"/>
</dbReference>
<dbReference type="InterPro" id="IPR004108">
    <property type="entry name" value="Fe_hydrogenase_lsu_C"/>
</dbReference>
<dbReference type="GO" id="GO:0046872">
    <property type="term" value="F:metal ion binding"/>
    <property type="evidence" value="ECO:0007669"/>
    <property type="project" value="UniProtKB-KW"/>
</dbReference>
<name>A0A7L2VJ97_9AVES</name>
<feature type="non-terminal residue" evidence="8">
    <location>
        <position position="474"/>
    </location>
</feature>
<keyword evidence="5" id="KW-0411">Iron-sulfur</keyword>
<dbReference type="Pfam" id="PF02256">
    <property type="entry name" value="Fe_hyd_SSU"/>
    <property type="match status" value="1"/>
</dbReference>
<keyword evidence="4" id="KW-0408">Iron</keyword>
<feature type="domain" description="Iron hydrogenase small subunit" evidence="7">
    <location>
        <begin position="408"/>
        <end position="464"/>
    </location>
</feature>
<reference evidence="8 9" key="1">
    <citation type="submission" date="2019-09" db="EMBL/GenBank/DDBJ databases">
        <title>Bird 10,000 Genomes (B10K) Project - Family phase.</title>
        <authorList>
            <person name="Zhang G."/>
        </authorList>
    </citation>
    <scope>NUCLEOTIDE SEQUENCE [LARGE SCALE GENOMIC DNA]</scope>
    <source>
        <strain evidence="8">B10K-DU-012-52</strain>
    </source>
</reference>
<evidence type="ECO:0000256" key="2">
    <source>
        <dbReference type="ARBA" id="ARBA00022485"/>
    </source>
</evidence>
<keyword evidence="9" id="KW-1185">Reference proteome</keyword>
<sequence length="474" mass="52667">MASPFSGVLQLTDLDDYIGPSQECIKPVKVEKKPGKAAAKIRIEADGSYFQINQDGGAQKLEKAKITLNDCLACSGCITSAESVLITQQSHEELCKMLMFNKAAAPGQQKLVVVSVSPQSRASLAARYQMGVVETAKKLTSFLKGVHHVFDTTFPRNFSLLESQREFVKRFQRQAEDKKALPMLASACPGWICYAEKTHGSFIIPYISTTKSPQQVMGSLIKGYFAEQQHLTPEQIYHVTVMPCYDKKLEASRPDFFNQEFQTREVDCVITTGEVLKLLEQEGVSLSEVDPAPLDTMFSSAAEEELRSHSGGGSGGYLEHIYKHAAKELFGMQVDTIQYKPLKNKDFQEVTLEKDGVILLHFALAYGFRNIQNLVQKLKRGKCPYHYVEVMACPSGCLNGGGQIKLPGESNKEQLQQVERLYESLPAAIPEQDQAVHGLYEQWLGGVGSEKALRALHTQYHAVEKASTGFNIKW</sequence>
<dbReference type="Pfam" id="PF02906">
    <property type="entry name" value="Fe_hyd_lg_C"/>
    <property type="match status" value="1"/>
</dbReference>
<keyword evidence="3" id="KW-0479">Metal-binding</keyword>
<keyword evidence="2" id="KW-0004">4Fe-4S</keyword>
<dbReference type="Gene3D" id="3.40.50.1780">
    <property type="match status" value="1"/>
</dbReference>
<evidence type="ECO:0000313" key="8">
    <source>
        <dbReference type="EMBL" id="NXS57728.1"/>
    </source>
</evidence>
<dbReference type="FunFam" id="3.30.70.20:FF:000042">
    <property type="entry name" value="Cytosolic Fe-S cluster assembly factor NAR1"/>
    <property type="match status" value="1"/>
</dbReference>
<evidence type="ECO:0000313" key="9">
    <source>
        <dbReference type="Proteomes" id="UP000520535"/>
    </source>
</evidence>
<dbReference type="InterPro" id="IPR009016">
    <property type="entry name" value="Fe_hydrogenase"/>
</dbReference>
<proteinExistence type="inferred from homology"/>
<evidence type="ECO:0000256" key="1">
    <source>
        <dbReference type="ARBA" id="ARBA00006596"/>
    </source>
</evidence>
<dbReference type="SUPFAM" id="SSF53920">
    <property type="entry name" value="Fe-only hydrogenase"/>
    <property type="match status" value="1"/>
</dbReference>
<dbReference type="OrthoDB" id="10253113at2759"/>
<dbReference type="InterPro" id="IPR003149">
    <property type="entry name" value="Fe_hydrogenase_ssu"/>
</dbReference>
<comment type="caution">
    <text evidence="8">The sequence shown here is derived from an EMBL/GenBank/DDBJ whole genome shotgun (WGS) entry which is preliminary data.</text>
</comment>